<feature type="region of interest" description="Disordered" evidence="7">
    <location>
        <begin position="499"/>
        <end position="545"/>
    </location>
</feature>
<accession>A0ABM8HXG4</accession>
<keyword evidence="6 11" id="KW-0418">Kinase</keyword>
<evidence type="ECO:0000256" key="8">
    <source>
        <dbReference type="SAM" id="Phobius"/>
    </source>
</evidence>
<dbReference type="CDD" id="cd06225">
    <property type="entry name" value="HAMP"/>
    <property type="match status" value="1"/>
</dbReference>
<evidence type="ECO:0000256" key="1">
    <source>
        <dbReference type="ARBA" id="ARBA00000085"/>
    </source>
</evidence>
<feature type="domain" description="HAMP" evidence="10">
    <location>
        <begin position="214"/>
        <end position="266"/>
    </location>
</feature>
<keyword evidence="8" id="KW-1133">Transmembrane helix</keyword>
<dbReference type="InterPro" id="IPR005467">
    <property type="entry name" value="His_kinase_dom"/>
</dbReference>
<sequence length="545" mass="60589">MRLKLITKYTLVTSGVLLLTMVAFAVINVKTLKDVFLREAIHDVDELSETIIRTTHYQMLEDDRKRVYQMIEEVGTQHGVEHIRLINKDGVINFSTENAEIGTLLDKNAEACSMCHAEDTPLTHASTMNRSRIFSDRAGKEVLGIAKGIYNQPACYTADCHVHPREAKILGVLDVIVSLEGMKLQTGAYRDNIIVLTFVLLLLIILSLVLATQQFVNQPVKKLLEHSEHLARGELDHRIELPARDELGELARSFNEMTGKLQATRQELKLWASTLETKVDERTQQIQQIQSKLVRSEKLASLGELVAGIAHEINNPLTGILMFASMIQNDERVDPSLQDDMEIIVRETQRCANIVRELLDFSRESVPQKKLESVTRIMEKTLALVRHQPAFHDIEILQNYGGPLPEVMVDPNQIEQVFMNILINASQAMPTGGTLSISTRLHPDGEFVTTRISDTGCGIPPEHLERIFDPFFTTKGHKGTGLGLSVSYGIVENHGGQIDIESEPGRGTTFSIQLPLAPPDADSSGQDNAATPPRQDPDAGHVQAS</sequence>
<evidence type="ECO:0000313" key="11">
    <source>
        <dbReference type="EMBL" id="BCR06654.1"/>
    </source>
</evidence>
<comment type="subcellular location">
    <subcellularLocation>
        <location evidence="2">Membrane</location>
    </subcellularLocation>
</comment>
<proteinExistence type="predicted"/>
<evidence type="ECO:0000256" key="7">
    <source>
        <dbReference type="SAM" id="MobiDB-lite"/>
    </source>
</evidence>
<dbReference type="SMART" id="SM00304">
    <property type="entry name" value="HAMP"/>
    <property type="match status" value="1"/>
</dbReference>
<dbReference type="EC" id="2.7.13.3" evidence="3"/>
<dbReference type="PROSITE" id="PS50885">
    <property type="entry name" value="HAMP"/>
    <property type="match status" value="1"/>
</dbReference>
<dbReference type="Gene3D" id="3.30.565.10">
    <property type="entry name" value="Histidine kinase-like ATPase, C-terminal domain"/>
    <property type="match status" value="1"/>
</dbReference>
<evidence type="ECO:0000259" key="10">
    <source>
        <dbReference type="PROSITE" id="PS50885"/>
    </source>
</evidence>
<name>A0ABM8HXG4_9BACT</name>
<dbReference type="Gene3D" id="3.30.450.290">
    <property type="match status" value="1"/>
</dbReference>
<dbReference type="SMART" id="SM00388">
    <property type="entry name" value="HisKA"/>
    <property type="match status" value="1"/>
</dbReference>
<dbReference type="PROSITE" id="PS50109">
    <property type="entry name" value="HIS_KIN"/>
    <property type="match status" value="1"/>
</dbReference>
<dbReference type="InterPro" id="IPR003660">
    <property type="entry name" value="HAMP_dom"/>
</dbReference>
<dbReference type="Gene3D" id="1.10.287.130">
    <property type="match status" value="1"/>
</dbReference>
<evidence type="ECO:0000256" key="6">
    <source>
        <dbReference type="ARBA" id="ARBA00022777"/>
    </source>
</evidence>
<comment type="catalytic activity">
    <reaction evidence="1">
        <text>ATP + protein L-histidine = ADP + protein N-phospho-L-histidine.</text>
        <dbReference type="EC" id="2.7.13.3"/>
    </reaction>
</comment>
<evidence type="ECO:0000256" key="2">
    <source>
        <dbReference type="ARBA" id="ARBA00004370"/>
    </source>
</evidence>
<keyword evidence="4" id="KW-0597">Phosphoprotein</keyword>
<dbReference type="InterPro" id="IPR036890">
    <property type="entry name" value="HATPase_C_sf"/>
</dbReference>
<organism evidence="11 12">
    <name type="scientific">Desulfuromonas versatilis</name>
    <dbReference type="NCBI Taxonomy" id="2802975"/>
    <lineage>
        <taxon>Bacteria</taxon>
        <taxon>Pseudomonadati</taxon>
        <taxon>Thermodesulfobacteriota</taxon>
        <taxon>Desulfuromonadia</taxon>
        <taxon>Desulfuromonadales</taxon>
        <taxon>Desulfuromonadaceae</taxon>
        <taxon>Desulfuromonas</taxon>
    </lineage>
</organism>
<dbReference type="InterPro" id="IPR003661">
    <property type="entry name" value="HisK_dim/P_dom"/>
</dbReference>
<feature type="domain" description="Histidine kinase" evidence="9">
    <location>
        <begin position="308"/>
        <end position="518"/>
    </location>
</feature>
<dbReference type="RefSeq" id="WP_221250040.1">
    <property type="nucleotide sequence ID" value="NZ_AP024355.1"/>
</dbReference>
<dbReference type="Proteomes" id="UP001319827">
    <property type="component" value="Chromosome"/>
</dbReference>
<dbReference type="Gene3D" id="6.10.340.10">
    <property type="match status" value="1"/>
</dbReference>
<dbReference type="CDD" id="cd00082">
    <property type="entry name" value="HisKA"/>
    <property type="match status" value="1"/>
</dbReference>
<gene>
    <name evidence="11" type="ORF">DESUT3_37230</name>
</gene>
<dbReference type="SUPFAM" id="SSF158472">
    <property type="entry name" value="HAMP domain-like"/>
    <property type="match status" value="1"/>
</dbReference>
<dbReference type="GO" id="GO:0016301">
    <property type="term" value="F:kinase activity"/>
    <property type="evidence" value="ECO:0007669"/>
    <property type="project" value="UniProtKB-KW"/>
</dbReference>
<feature type="transmembrane region" description="Helical" evidence="8">
    <location>
        <begin position="193"/>
        <end position="212"/>
    </location>
</feature>
<dbReference type="Pfam" id="PF00672">
    <property type="entry name" value="HAMP"/>
    <property type="match status" value="1"/>
</dbReference>
<dbReference type="SUPFAM" id="SSF55874">
    <property type="entry name" value="ATPase domain of HSP90 chaperone/DNA topoisomerase II/histidine kinase"/>
    <property type="match status" value="1"/>
</dbReference>
<keyword evidence="12" id="KW-1185">Reference proteome</keyword>
<evidence type="ECO:0000259" key="9">
    <source>
        <dbReference type="PROSITE" id="PS50109"/>
    </source>
</evidence>
<dbReference type="SUPFAM" id="SSF47384">
    <property type="entry name" value="Homodimeric domain of signal transducing histidine kinase"/>
    <property type="match status" value="1"/>
</dbReference>
<evidence type="ECO:0000313" key="12">
    <source>
        <dbReference type="Proteomes" id="UP001319827"/>
    </source>
</evidence>
<protein>
    <recommendedName>
        <fullName evidence="3">histidine kinase</fullName>
        <ecNumber evidence="3">2.7.13.3</ecNumber>
    </recommendedName>
</protein>
<dbReference type="Pfam" id="PF02518">
    <property type="entry name" value="HATPase_c"/>
    <property type="match status" value="1"/>
</dbReference>
<dbReference type="InterPro" id="IPR003594">
    <property type="entry name" value="HATPase_dom"/>
</dbReference>
<dbReference type="SMART" id="SM00387">
    <property type="entry name" value="HATPase_c"/>
    <property type="match status" value="1"/>
</dbReference>
<reference evidence="11 12" key="2">
    <citation type="journal article" date="2021" name="Int. J. Syst. Evol. Microbiol.">
        <title>Isolation and Polyphasic Characterization of Desulfuromonas versatilis sp. Nov., an Electrogenic Bacteria Capable of Versatile Metabolism Isolated from a Graphene Oxide-Reducing Enrichment Culture.</title>
        <authorList>
            <person name="Xie L."/>
            <person name="Yoshida N."/>
            <person name="Ishii S."/>
            <person name="Meng L."/>
        </authorList>
    </citation>
    <scope>NUCLEOTIDE SEQUENCE [LARGE SCALE GENOMIC DNA]</scope>
    <source>
        <strain evidence="11 12">NIT-T3</strain>
    </source>
</reference>
<dbReference type="PRINTS" id="PR00344">
    <property type="entry name" value="BCTRLSENSOR"/>
</dbReference>
<evidence type="ECO:0000256" key="4">
    <source>
        <dbReference type="ARBA" id="ARBA00022553"/>
    </source>
</evidence>
<dbReference type="PANTHER" id="PTHR43065">
    <property type="entry name" value="SENSOR HISTIDINE KINASE"/>
    <property type="match status" value="1"/>
</dbReference>
<dbReference type="PANTHER" id="PTHR43065:SF42">
    <property type="entry name" value="TWO-COMPONENT SENSOR PPRA"/>
    <property type="match status" value="1"/>
</dbReference>
<keyword evidence="8" id="KW-0812">Transmembrane</keyword>
<reference evidence="11 12" key="1">
    <citation type="journal article" date="2016" name="C (Basel)">
        <title>Selective Growth of and Electricity Production by Marine Exoelectrogenic Bacteria in Self-Aggregated Hydrogel of Microbially Reduced Graphene Oxide.</title>
        <authorList>
            <person name="Yoshida N."/>
            <person name="Goto Y."/>
            <person name="Miyata Y."/>
        </authorList>
    </citation>
    <scope>NUCLEOTIDE SEQUENCE [LARGE SCALE GENOMIC DNA]</scope>
    <source>
        <strain evidence="11 12">NIT-T3</strain>
    </source>
</reference>
<evidence type="ECO:0000256" key="5">
    <source>
        <dbReference type="ARBA" id="ARBA00022679"/>
    </source>
</evidence>
<keyword evidence="5" id="KW-0808">Transferase</keyword>
<dbReference type="Pfam" id="PF00512">
    <property type="entry name" value="HisKA"/>
    <property type="match status" value="1"/>
</dbReference>
<keyword evidence="8" id="KW-0472">Membrane</keyword>
<dbReference type="InterPro" id="IPR036097">
    <property type="entry name" value="HisK_dim/P_sf"/>
</dbReference>
<dbReference type="InterPro" id="IPR004358">
    <property type="entry name" value="Sig_transdc_His_kin-like_C"/>
</dbReference>
<evidence type="ECO:0000256" key="3">
    <source>
        <dbReference type="ARBA" id="ARBA00012438"/>
    </source>
</evidence>
<dbReference type="EMBL" id="AP024355">
    <property type="protein sequence ID" value="BCR06654.1"/>
    <property type="molecule type" value="Genomic_DNA"/>
</dbReference>